<comment type="subcellular location">
    <subcellularLocation>
        <location evidence="1">Membrane</location>
        <topology evidence="1">Peripheral membrane protein</topology>
    </subcellularLocation>
</comment>
<feature type="compositionally biased region" description="Low complexity" evidence="6">
    <location>
        <begin position="605"/>
        <end position="614"/>
    </location>
</feature>
<dbReference type="Gene3D" id="1.25.40.90">
    <property type="match status" value="1"/>
</dbReference>
<dbReference type="Gramene" id="ONK57630">
    <property type="protein sequence ID" value="ONK57630"/>
    <property type="gene ID" value="A4U43_C09F2470"/>
</dbReference>
<keyword evidence="5" id="KW-0472">Membrane</keyword>
<evidence type="ECO:0000256" key="5">
    <source>
        <dbReference type="ARBA" id="ARBA00023136"/>
    </source>
</evidence>
<feature type="compositionally biased region" description="Basic and acidic residues" evidence="6">
    <location>
        <begin position="587"/>
        <end position="604"/>
    </location>
</feature>
<feature type="compositionally biased region" description="Polar residues" evidence="6">
    <location>
        <begin position="1"/>
        <end position="27"/>
    </location>
</feature>
<evidence type="ECO:0000313" key="9">
    <source>
        <dbReference type="EMBL" id="ONK57630.1"/>
    </source>
</evidence>
<dbReference type="InterPro" id="IPR038425">
    <property type="entry name" value="GAT_sf"/>
</dbReference>
<feature type="compositionally biased region" description="Polar residues" evidence="6">
    <location>
        <begin position="511"/>
        <end position="524"/>
    </location>
</feature>
<dbReference type="GO" id="GO:0043130">
    <property type="term" value="F:ubiquitin binding"/>
    <property type="evidence" value="ECO:0007669"/>
    <property type="project" value="InterPro"/>
</dbReference>
<dbReference type="GO" id="GO:0035091">
    <property type="term" value="F:phosphatidylinositol binding"/>
    <property type="evidence" value="ECO:0007669"/>
    <property type="project" value="InterPro"/>
</dbReference>
<evidence type="ECO:0000259" key="8">
    <source>
        <dbReference type="PROSITE" id="PS50909"/>
    </source>
</evidence>
<dbReference type="PROSITE" id="PS50909">
    <property type="entry name" value="GAT"/>
    <property type="match status" value="1"/>
</dbReference>
<feature type="compositionally biased region" description="Basic and acidic residues" evidence="6">
    <location>
        <begin position="417"/>
        <end position="429"/>
    </location>
</feature>
<feature type="compositionally biased region" description="Polar residues" evidence="6">
    <location>
        <begin position="545"/>
        <end position="568"/>
    </location>
</feature>
<gene>
    <name evidence="9" type="ORF">A4U43_C09F2470</name>
</gene>
<dbReference type="PANTHER" id="PTHR45898:SF14">
    <property type="entry name" value="TOM1-LIKE PROTEIN 4"/>
    <property type="match status" value="1"/>
</dbReference>
<evidence type="ECO:0000256" key="4">
    <source>
        <dbReference type="ARBA" id="ARBA00022927"/>
    </source>
</evidence>
<sequence length="620" mass="68669">MTLHQRQNPTVGSTFTFSNAGPNPSTESEYDKWAEKIKARPSYFAKPGDAKFGPWTRRGPRRERRGRLRGTPSPERCVKSSGARRGLPRARARRSEVHAARVAQMESSGAACAERATSDMLIGPDWAVNIELCDIINMDPGQAKDALKVLKKRLGSKNPQIQLLALFVLETLSKNCGEHVHLQIVKCDILHDMVKIVKKKPDLNVREKILILIDAWQDAFGGAGGKYPQYYAAYQELRATGVEFPPRTENSAPLFTPPQTHPVVPQSVASPYEDVPLEASLQIDASALSLEEMQNARGIGAVLTEMLSALDPHNPGGVKEEIIVDLVEQCRSYQKRVMALVNSTGDEQLLFQGLALNDDLQRVLQQHDDIVKGTPNVVKNTPTVAAAAATSAAPLLNMNHEDDESEDDEFSLLSRRTSRDSRTTQDKKPSVPKNEQTYRSPFLPPPPSSKNPVKREAPTFDYLSGDTYNNEERILDIPKPPSPPKYDEPVQTSFPPKYDDEPKFKEPIQGPKSTSLWEAESSGTFLPPPPAKYNQRQQFFEQQQSPPSGNSYDGLVSQTHNLSLNQVKTKPEASTLADDQYASPMAKPEKPKGDLFKDLVDFAKAKSSSPSKSPGSRRTR</sequence>
<dbReference type="Gene3D" id="1.20.58.160">
    <property type="match status" value="1"/>
</dbReference>
<dbReference type="InterPro" id="IPR002014">
    <property type="entry name" value="VHS_dom"/>
</dbReference>
<dbReference type="GO" id="GO:0005737">
    <property type="term" value="C:cytoplasm"/>
    <property type="evidence" value="ECO:0007669"/>
    <property type="project" value="UniProtKB-ARBA"/>
</dbReference>
<dbReference type="AlphaFoldDB" id="A0A5P1E4Z4"/>
<evidence type="ECO:0000256" key="3">
    <source>
        <dbReference type="ARBA" id="ARBA00022448"/>
    </source>
</evidence>
<dbReference type="OMA" id="INMEPGQ"/>
<dbReference type="Pfam" id="PF03127">
    <property type="entry name" value="GAT"/>
    <property type="match status" value="1"/>
</dbReference>
<dbReference type="CDD" id="cd03561">
    <property type="entry name" value="VHS"/>
    <property type="match status" value="1"/>
</dbReference>
<feature type="compositionally biased region" description="Basic residues" evidence="6">
    <location>
        <begin position="58"/>
        <end position="68"/>
    </location>
</feature>
<protein>
    <recommendedName>
        <fullName evidence="11">VHS domain-containing protein</fullName>
    </recommendedName>
</protein>
<evidence type="ECO:0000313" key="10">
    <source>
        <dbReference type="Proteomes" id="UP000243459"/>
    </source>
</evidence>
<keyword evidence="10" id="KW-1185">Reference proteome</keyword>
<dbReference type="PROSITE" id="PS50179">
    <property type="entry name" value="VHS"/>
    <property type="match status" value="1"/>
</dbReference>
<dbReference type="CDD" id="cd14231">
    <property type="entry name" value="GAT_GGA-like_plant"/>
    <property type="match status" value="1"/>
</dbReference>
<dbReference type="Proteomes" id="UP000243459">
    <property type="component" value="Chromosome 9"/>
</dbReference>
<feature type="region of interest" description="Disordered" evidence="6">
    <location>
        <begin position="1"/>
        <end position="32"/>
    </location>
</feature>
<accession>A0A5P1E4Z4</accession>
<keyword evidence="4" id="KW-0653">Protein transport</keyword>
<dbReference type="GO" id="GO:0016020">
    <property type="term" value="C:membrane"/>
    <property type="evidence" value="ECO:0007669"/>
    <property type="project" value="UniProtKB-SubCell"/>
</dbReference>
<feature type="domain" description="GAT" evidence="8">
    <location>
        <begin position="284"/>
        <end position="372"/>
    </location>
</feature>
<name>A0A5P1E4Z4_ASPOF</name>
<dbReference type="Pfam" id="PF00790">
    <property type="entry name" value="VHS"/>
    <property type="match status" value="1"/>
</dbReference>
<comment type="similarity">
    <text evidence="2">Belongs to the TOM1 family.</text>
</comment>
<evidence type="ECO:0000256" key="1">
    <source>
        <dbReference type="ARBA" id="ARBA00004170"/>
    </source>
</evidence>
<dbReference type="PANTHER" id="PTHR45898">
    <property type="entry name" value="TOM1-LIKE PROTEIN"/>
    <property type="match status" value="1"/>
</dbReference>
<dbReference type="SUPFAM" id="SSF89009">
    <property type="entry name" value="GAT-like domain"/>
    <property type="match status" value="1"/>
</dbReference>
<keyword evidence="3" id="KW-0813">Transport</keyword>
<feature type="compositionally biased region" description="Acidic residues" evidence="6">
    <location>
        <begin position="401"/>
        <end position="410"/>
    </location>
</feature>
<feature type="region of interest" description="Disordered" evidence="6">
    <location>
        <begin position="44"/>
        <end position="93"/>
    </location>
</feature>
<organism evidence="9 10">
    <name type="scientific">Asparagus officinalis</name>
    <name type="common">Garden asparagus</name>
    <dbReference type="NCBI Taxonomy" id="4686"/>
    <lineage>
        <taxon>Eukaryota</taxon>
        <taxon>Viridiplantae</taxon>
        <taxon>Streptophyta</taxon>
        <taxon>Embryophyta</taxon>
        <taxon>Tracheophyta</taxon>
        <taxon>Spermatophyta</taxon>
        <taxon>Magnoliopsida</taxon>
        <taxon>Liliopsida</taxon>
        <taxon>Asparagales</taxon>
        <taxon>Asparagaceae</taxon>
        <taxon>Asparagoideae</taxon>
        <taxon>Asparagus</taxon>
    </lineage>
</organism>
<reference evidence="10" key="1">
    <citation type="journal article" date="2017" name="Nat. Commun.">
        <title>The asparagus genome sheds light on the origin and evolution of a young Y chromosome.</title>
        <authorList>
            <person name="Harkess A."/>
            <person name="Zhou J."/>
            <person name="Xu C."/>
            <person name="Bowers J.E."/>
            <person name="Van der Hulst R."/>
            <person name="Ayyampalayam S."/>
            <person name="Mercati F."/>
            <person name="Riccardi P."/>
            <person name="McKain M.R."/>
            <person name="Kakrana A."/>
            <person name="Tang H."/>
            <person name="Ray J."/>
            <person name="Groenendijk J."/>
            <person name="Arikit S."/>
            <person name="Mathioni S.M."/>
            <person name="Nakano M."/>
            <person name="Shan H."/>
            <person name="Telgmann-Rauber A."/>
            <person name="Kanno A."/>
            <person name="Yue Z."/>
            <person name="Chen H."/>
            <person name="Li W."/>
            <person name="Chen Y."/>
            <person name="Xu X."/>
            <person name="Zhang Y."/>
            <person name="Luo S."/>
            <person name="Chen H."/>
            <person name="Gao J."/>
            <person name="Mao Z."/>
            <person name="Pires J.C."/>
            <person name="Luo M."/>
            <person name="Kudrna D."/>
            <person name="Wing R.A."/>
            <person name="Meyers B.C."/>
            <person name="Yi K."/>
            <person name="Kong H."/>
            <person name="Lavrijsen P."/>
            <person name="Sunseri F."/>
            <person name="Falavigna A."/>
            <person name="Ye Y."/>
            <person name="Leebens-Mack J.H."/>
            <person name="Chen G."/>
        </authorList>
    </citation>
    <scope>NUCLEOTIDE SEQUENCE [LARGE SCALE GENOMIC DNA]</scope>
    <source>
        <strain evidence="10">cv. DH0086</strain>
    </source>
</reference>
<dbReference type="InterPro" id="IPR004152">
    <property type="entry name" value="GAT_dom"/>
</dbReference>
<dbReference type="GO" id="GO:0043328">
    <property type="term" value="P:protein transport to vacuole involved in ubiquitin-dependent protein catabolic process via the multivesicular body sorting pathway"/>
    <property type="evidence" value="ECO:0007669"/>
    <property type="project" value="InterPro"/>
</dbReference>
<dbReference type="InterPro" id="IPR044836">
    <property type="entry name" value="TOL_plant"/>
</dbReference>
<feature type="compositionally biased region" description="Low complexity" evidence="6">
    <location>
        <begin position="535"/>
        <end position="544"/>
    </location>
</feature>
<evidence type="ECO:0000259" key="7">
    <source>
        <dbReference type="PROSITE" id="PS50179"/>
    </source>
</evidence>
<dbReference type="SMART" id="SM00288">
    <property type="entry name" value="VHS"/>
    <property type="match status" value="1"/>
</dbReference>
<dbReference type="EMBL" id="CM007389">
    <property type="protein sequence ID" value="ONK57630.1"/>
    <property type="molecule type" value="Genomic_DNA"/>
</dbReference>
<dbReference type="FunFam" id="1.25.40.90:FF:000028">
    <property type="entry name" value="TOM1-like protein 2"/>
    <property type="match status" value="1"/>
</dbReference>
<evidence type="ECO:0000256" key="6">
    <source>
        <dbReference type="SAM" id="MobiDB-lite"/>
    </source>
</evidence>
<evidence type="ECO:0000256" key="2">
    <source>
        <dbReference type="ARBA" id="ARBA00007708"/>
    </source>
</evidence>
<evidence type="ECO:0008006" key="11">
    <source>
        <dbReference type="Google" id="ProtNLM"/>
    </source>
</evidence>
<dbReference type="SUPFAM" id="SSF48464">
    <property type="entry name" value="ENTH/VHS domain"/>
    <property type="match status" value="1"/>
</dbReference>
<feature type="compositionally biased region" description="Basic and acidic residues" evidence="6">
    <location>
        <begin position="497"/>
        <end position="506"/>
    </location>
</feature>
<proteinExistence type="inferred from homology"/>
<dbReference type="InterPro" id="IPR008942">
    <property type="entry name" value="ENTH_VHS"/>
</dbReference>
<feature type="region of interest" description="Disordered" evidence="6">
    <location>
        <begin position="395"/>
        <end position="620"/>
    </location>
</feature>
<feature type="domain" description="VHS" evidence="7">
    <location>
        <begin position="116"/>
        <end position="245"/>
    </location>
</feature>